<feature type="non-terminal residue" evidence="5">
    <location>
        <position position="31"/>
    </location>
</feature>
<dbReference type="Pfam" id="PF00398">
    <property type="entry name" value="RrnaAD"/>
    <property type="match status" value="1"/>
</dbReference>
<name>A0A383D4L5_9ZZZZ</name>
<keyword evidence="3" id="KW-0949">S-adenosyl-L-methionine</keyword>
<gene>
    <name evidence="5" type="ORF">METZ01_LOCUS492057</name>
</gene>
<organism evidence="5">
    <name type="scientific">marine metagenome</name>
    <dbReference type="NCBI Taxonomy" id="408172"/>
    <lineage>
        <taxon>unclassified sequences</taxon>
        <taxon>metagenomes</taxon>
        <taxon>ecological metagenomes</taxon>
    </lineage>
</organism>
<dbReference type="GO" id="GO:0003723">
    <property type="term" value="F:RNA binding"/>
    <property type="evidence" value="ECO:0007669"/>
    <property type="project" value="UniProtKB-KW"/>
</dbReference>
<keyword evidence="1" id="KW-0489">Methyltransferase</keyword>
<accession>A0A383D4L5</accession>
<evidence type="ECO:0000313" key="5">
    <source>
        <dbReference type="EMBL" id="SVE39203.1"/>
    </source>
</evidence>
<protein>
    <recommendedName>
        <fullName evidence="6">Ribosomal RNA adenine methylase transferase N-terminal domain-containing protein</fullName>
    </recommendedName>
</protein>
<sequence length="31" mass="3289">MHDQNVLRRIVKAGELTTGDKVLEIGPGLGA</sequence>
<dbReference type="GO" id="GO:0008168">
    <property type="term" value="F:methyltransferase activity"/>
    <property type="evidence" value="ECO:0007669"/>
    <property type="project" value="UniProtKB-KW"/>
</dbReference>
<dbReference type="InterPro" id="IPR029063">
    <property type="entry name" value="SAM-dependent_MTases_sf"/>
</dbReference>
<dbReference type="AlphaFoldDB" id="A0A383D4L5"/>
<evidence type="ECO:0008006" key="6">
    <source>
        <dbReference type="Google" id="ProtNLM"/>
    </source>
</evidence>
<keyword evidence="2" id="KW-0808">Transferase</keyword>
<evidence type="ECO:0000256" key="4">
    <source>
        <dbReference type="ARBA" id="ARBA00022884"/>
    </source>
</evidence>
<evidence type="ECO:0000256" key="3">
    <source>
        <dbReference type="ARBA" id="ARBA00022691"/>
    </source>
</evidence>
<evidence type="ECO:0000256" key="2">
    <source>
        <dbReference type="ARBA" id="ARBA00022679"/>
    </source>
</evidence>
<proteinExistence type="predicted"/>
<evidence type="ECO:0000256" key="1">
    <source>
        <dbReference type="ARBA" id="ARBA00022603"/>
    </source>
</evidence>
<reference evidence="5" key="1">
    <citation type="submission" date="2018-05" db="EMBL/GenBank/DDBJ databases">
        <authorList>
            <person name="Lanie J.A."/>
            <person name="Ng W.-L."/>
            <person name="Kazmierczak K.M."/>
            <person name="Andrzejewski T.M."/>
            <person name="Davidsen T.M."/>
            <person name="Wayne K.J."/>
            <person name="Tettelin H."/>
            <person name="Glass J.I."/>
            <person name="Rusch D."/>
            <person name="Podicherti R."/>
            <person name="Tsui H.-C.T."/>
            <person name="Winkler M.E."/>
        </authorList>
    </citation>
    <scope>NUCLEOTIDE SEQUENCE</scope>
</reference>
<dbReference type="EMBL" id="UINC01214115">
    <property type="protein sequence ID" value="SVE39203.1"/>
    <property type="molecule type" value="Genomic_DNA"/>
</dbReference>
<keyword evidence="4" id="KW-0694">RNA-binding</keyword>
<dbReference type="SUPFAM" id="SSF53335">
    <property type="entry name" value="S-adenosyl-L-methionine-dependent methyltransferases"/>
    <property type="match status" value="1"/>
</dbReference>
<dbReference type="Gene3D" id="3.40.50.150">
    <property type="entry name" value="Vaccinia Virus protein VP39"/>
    <property type="match status" value="1"/>
</dbReference>
<dbReference type="GO" id="GO:0032259">
    <property type="term" value="P:methylation"/>
    <property type="evidence" value="ECO:0007669"/>
    <property type="project" value="UniProtKB-KW"/>
</dbReference>
<dbReference type="InterPro" id="IPR001737">
    <property type="entry name" value="KsgA/Erm"/>
</dbReference>